<dbReference type="Gene3D" id="3.20.20.80">
    <property type="entry name" value="Glycosidases"/>
    <property type="match status" value="1"/>
</dbReference>
<protein>
    <submittedName>
        <fullName evidence="1">Beta-glucosidase/6-phospho-beta-glucosidase/beta-galactosidase</fullName>
    </submittedName>
</protein>
<sequence>MSDAMAEGSPFQSFFMAGFECSSHRRADGRRLDLLASTGHDRWAAEDYGAVAAQGLRTVRDGVRWHRVEAQAGHHDWSSVLPQVRAARAAGVQVIWDLCHYGWPDHLDIWRPAFVEAFARYAAAFARLLREEGETRPCLAPINEISYWAWAGGDQGLFNPGARGRGQELKHQLVRASIAAIEAIRAELPAARFLAIDPLIHVVARRPEQREAAEAYRQAQFEAWDLLSGRQWPGLGGRPDYLDILGLNYYSDNQWYLDGGTLAAEDPAYRPLQGMLAEVHQRYGRPLLIAETGAEGPARAAWLEHVADQVGRALRQGVPVQGICLYPVLDYPGWDDDRLCPTGLFGVADEAGRRALHEPLAEVLQRQRQLLAGGEER</sequence>
<dbReference type="AlphaFoldDB" id="A0A1G5P7L2"/>
<dbReference type="SUPFAM" id="SSF51445">
    <property type="entry name" value="(Trans)glycosidases"/>
    <property type="match status" value="1"/>
</dbReference>
<comment type="caution">
    <text evidence="1">The sequence shown here is derived from an EMBL/GenBank/DDBJ whole genome shotgun (WGS) entry which is preliminary data.</text>
</comment>
<name>A0A1G5P7L2_9PSED</name>
<organism evidence="1 2">
    <name type="scientific">Pseudomonas oryzihabitans</name>
    <dbReference type="NCBI Taxonomy" id="47885"/>
    <lineage>
        <taxon>Bacteria</taxon>
        <taxon>Pseudomonadati</taxon>
        <taxon>Pseudomonadota</taxon>
        <taxon>Gammaproteobacteria</taxon>
        <taxon>Pseudomonadales</taxon>
        <taxon>Pseudomonadaceae</taxon>
        <taxon>Pseudomonas</taxon>
    </lineage>
</organism>
<accession>A0A1G5P7L2</accession>
<dbReference type="InterPro" id="IPR017853">
    <property type="entry name" value="GH"/>
</dbReference>
<dbReference type="STRING" id="237610.BJP27_00495"/>
<dbReference type="Proteomes" id="UP000183046">
    <property type="component" value="Unassembled WGS sequence"/>
</dbReference>
<dbReference type="EMBL" id="FMWB01000010">
    <property type="protein sequence ID" value="SCZ45533.1"/>
    <property type="molecule type" value="Genomic_DNA"/>
</dbReference>
<evidence type="ECO:0000313" key="2">
    <source>
        <dbReference type="Proteomes" id="UP000183046"/>
    </source>
</evidence>
<proteinExistence type="predicted"/>
<reference evidence="2" key="1">
    <citation type="submission" date="2016-10" db="EMBL/GenBank/DDBJ databases">
        <authorList>
            <person name="de Groot N.N."/>
        </authorList>
    </citation>
    <scope>NUCLEOTIDE SEQUENCE [LARGE SCALE GENOMIC DNA]</scope>
    <source>
        <strain evidence="2">DSM 15758</strain>
    </source>
</reference>
<dbReference type="eggNOG" id="COG2723">
    <property type="taxonomic scope" value="Bacteria"/>
</dbReference>
<evidence type="ECO:0000313" key="1">
    <source>
        <dbReference type="EMBL" id="SCZ45533.1"/>
    </source>
</evidence>
<gene>
    <name evidence="1" type="ORF">SAMN05216279_11050</name>
</gene>